<evidence type="ECO:0000313" key="2">
    <source>
        <dbReference type="Proteomes" id="UP000184267"/>
    </source>
</evidence>
<evidence type="ECO:0008006" key="3">
    <source>
        <dbReference type="Google" id="ProtNLM"/>
    </source>
</evidence>
<comment type="caution">
    <text evidence="1">The sequence shown here is derived from an EMBL/GenBank/DDBJ whole genome shotgun (WGS) entry which is preliminary data.</text>
</comment>
<keyword evidence="2" id="KW-1185">Reference proteome</keyword>
<dbReference type="STRING" id="154538.A0A1M2VU29"/>
<gene>
    <name evidence="1" type="ORF">TRAPUB_12398</name>
</gene>
<accession>A0A1M2VU29</accession>
<evidence type="ECO:0000313" key="1">
    <source>
        <dbReference type="EMBL" id="OJT11114.1"/>
    </source>
</evidence>
<dbReference type="OrthoDB" id="2754677at2759"/>
<protein>
    <recommendedName>
        <fullName evidence="3">F-box domain-containing protein</fullName>
    </recommendedName>
</protein>
<reference evidence="1 2" key="1">
    <citation type="submission" date="2016-10" db="EMBL/GenBank/DDBJ databases">
        <title>Genome sequence of the basidiomycete white-rot fungus Trametes pubescens.</title>
        <authorList>
            <person name="Makela M.R."/>
            <person name="Granchi Z."/>
            <person name="Peng M."/>
            <person name="De Vries R.P."/>
            <person name="Grigoriev I."/>
            <person name="Riley R."/>
            <person name="Hilden K."/>
        </authorList>
    </citation>
    <scope>NUCLEOTIDE SEQUENCE [LARGE SCALE GENOMIC DNA]</scope>
    <source>
        <strain evidence="1 2">FBCC735</strain>
    </source>
</reference>
<dbReference type="Proteomes" id="UP000184267">
    <property type="component" value="Unassembled WGS sequence"/>
</dbReference>
<dbReference type="AlphaFoldDB" id="A0A1M2VU29"/>
<dbReference type="EMBL" id="MNAD01000687">
    <property type="protein sequence ID" value="OJT11114.1"/>
    <property type="molecule type" value="Genomic_DNA"/>
</dbReference>
<proteinExistence type="predicted"/>
<organism evidence="1 2">
    <name type="scientific">Trametes pubescens</name>
    <name type="common">White-rot fungus</name>
    <dbReference type="NCBI Taxonomy" id="154538"/>
    <lineage>
        <taxon>Eukaryota</taxon>
        <taxon>Fungi</taxon>
        <taxon>Dikarya</taxon>
        <taxon>Basidiomycota</taxon>
        <taxon>Agaricomycotina</taxon>
        <taxon>Agaricomycetes</taxon>
        <taxon>Polyporales</taxon>
        <taxon>Polyporaceae</taxon>
        <taxon>Trametes</taxon>
    </lineage>
</organism>
<name>A0A1M2VU29_TRAPU</name>
<sequence length="598" mass="67814">MVFEWLAQMDGIYVSQSIDIMLVCKHWTDVALNTAALWQMIPERARVDWFAVALARSKNMLVDIFANASSLLSVAPLLVKEAYRLRTLDTLRGDADPDNTDSDVAGLLEDTIFAVAEFPHLETFAMKNPGLFSHKLASFCNPDRFPALQILDIAALYVPWDSSVFRQLRVLQIVDVFLPQSDSVPISVFLDVLKTCQCLETLHFIYVSFIDYTGHEQIAADFIVSLPSLVSFCWFWPSNWAFQSPTDVYRLLEHLHLPTSVDVHLQFDVVLYTEDEPVTDPHDEYSNISYLKMFPPDTGRLPILSAVRTARFRSPVPGGGGEWAHLYCTGWGDDESFQLSFVNGQEPIKSSFPYPANQQFCDFLSLFDETHLQSLTADLLGLDIICLRRAFNYFPYLKTLELLYQDFDSRCWGIIPRYLFIALTDPSHHEDGDVTANLLGLRHLSLENLVWSEHAFCVLFAALVVRTKQGAPRLSSLRVKVGEGGFSRGERIPDRDAIAALQAMVDGPVEYVDTTVYGQSMEEPVTDDQHGDGVRGYLVSRKETGFKATNNERGSLTVTVTNRQEDGWWAYRVDDQLRNFCEIFFEENMAVRKITIET</sequence>